<dbReference type="OrthoDB" id="10665468at2759"/>
<reference evidence="4" key="2">
    <citation type="submission" date="2012-11" db="EMBL/GenBank/DDBJ databases">
        <authorList>
            <person name="Kuo A."/>
            <person name="Curtis B.A."/>
            <person name="Tanifuji G."/>
            <person name="Burki F."/>
            <person name="Gruber A."/>
            <person name="Irimia M."/>
            <person name="Maruyama S."/>
            <person name="Arias M.C."/>
            <person name="Ball S.G."/>
            <person name="Gile G.H."/>
            <person name="Hirakawa Y."/>
            <person name="Hopkins J.F."/>
            <person name="Rensing S.A."/>
            <person name="Schmutz J."/>
            <person name="Symeonidi A."/>
            <person name="Elias M."/>
            <person name="Eveleigh R.J."/>
            <person name="Herman E.K."/>
            <person name="Klute M.J."/>
            <person name="Nakayama T."/>
            <person name="Obornik M."/>
            <person name="Reyes-Prieto A."/>
            <person name="Armbrust E.V."/>
            <person name="Aves S.J."/>
            <person name="Beiko R.G."/>
            <person name="Coutinho P."/>
            <person name="Dacks J.B."/>
            <person name="Durnford D.G."/>
            <person name="Fast N.M."/>
            <person name="Green B.R."/>
            <person name="Grisdale C."/>
            <person name="Hempe F."/>
            <person name="Henrissat B."/>
            <person name="Hoppner M.P."/>
            <person name="Ishida K.-I."/>
            <person name="Kim E."/>
            <person name="Koreny L."/>
            <person name="Kroth P.G."/>
            <person name="Liu Y."/>
            <person name="Malik S.-B."/>
            <person name="Maier U.G."/>
            <person name="McRose D."/>
            <person name="Mock T."/>
            <person name="Neilson J.A."/>
            <person name="Onodera N.T."/>
            <person name="Poole A.M."/>
            <person name="Pritham E.J."/>
            <person name="Richards T.A."/>
            <person name="Rocap G."/>
            <person name="Roy S.W."/>
            <person name="Sarai C."/>
            <person name="Schaack S."/>
            <person name="Shirato S."/>
            <person name="Slamovits C.H."/>
            <person name="Spencer D.F."/>
            <person name="Suzuki S."/>
            <person name="Worden A.Z."/>
            <person name="Zauner S."/>
            <person name="Barry K."/>
            <person name="Bell C."/>
            <person name="Bharti A.K."/>
            <person name="Crow J.A."/>
            <person name="Grimwood J."/>
            <person name="Kramer R."/>
            <person name="Lindquist E."/>
            <person name="Lucas S."/>
            <person name="Salamov A."/>
            <person name="McFadden G.I."/>
            <person name="Lane C.E."/>
            <person name="Keeling P.J."/>
            <person name="Gray M.W."/>
            <person name="Grigoriev I.V."/>
            <person name="Archibald J.M."/>
        </authorList>
    </citation>
    <scope>NUCLEOTIDE SEQUENCE</scope>
    <source>
        <strain evidence="4">CCMP2712</strain>
    </source>
</reference>
<dbReference type="AlphaFoldDB" id="L1IJG9"/>
<feature type="compositionally biased region" description="Polar residues" evidence="1">
    <location>
        <begin position="1"/>
        <end position="16"/>
    </location>
</feature>
<keyword evidence="4" id="KW-1185">Reference proteome</keyword>
<reference evidence="2 4" key="1">
    <citation type="journal article" date="2012" name="Nature">
        <title>Algal genomes reveal evolutionary mosaicism and the fate of nucleomorphs.</title>
        <authorList>
            <consortium name="DOE Joint Genome Institute"/>
            <person name="Curtis B.A."/>
            <person name="Tanifuji G."/>
            <person name="Burki F."/>
            <person name="Gruber A."/>
            <person name="Irimia M."/>
            <person name="Maruyama S."/>
            <person name="Arias M.C."/>
            <person name="Ball S.G."/>
            <person name="Gile G.H."/>
            <person name="Hirakawa Y."/>
            <person name="Hopkins J.F."/>
            <person name="Kuo A."/>
            <person name="Rensing S.A."/>
            <person name="Schmutz J."/>
            <person name="Symeonidi A."/>
            <person name="Elias M."/>
            <person name="Eveleigh R.J."/>
            <person name="Herman E.K."/>
            <person name="Klute M.J."/>
            <person name="Nakayama T."/>
            <person name="Obornik M."/>
            <person name="Reyes-Prieto A."/>
            <person name="Armbrust E.V."/>
            <person name="Aves S.J."/>
            <person name="Beiko R.G."/>
            <person name="Coutinho P."/>
            <person name="Dacks J.B."/>
            <person name="Durnford D.G."/>
            <person name="Fast N.M."/>
            <person name="Green B.R."/>
            <person name="Grisdale C.J."/>
            <person name="Hempel F."/>
            <person name="Henrissat B."/>
            <person name="Hoppner M.P."/>
            <person name="Ishida K."/>
            <person name="Kim E."/>
            <person name="Koreny L."/>
            <person name="Kroth P.G."/>
            <person name="Liu Y."/>
            <person name="Malik S.B."/>
            <person name="Maier U.G."/>
            <person name="McRose D."/>
            <person name="Mock T."/>
            <person name="Neilson J.A."/>
            <person name="Onodera N.T."/>
            <person name="Poole A.M."/>
            <person name="Pritham E.J."/>
            <person name="Richards T.A."/>
            <person name="Rocap G."/>
            <person name="Roy S.W."/>
            <person name="Sarai C."/>
            <person name="Schaack S."/>
            <person name="Shirato S."/>
            <person name="Slamovits C.H."/>
            <person name="Spencer D.F."/>
            <person name="Suzuki S."/>
            <person name="Worden A.Z."/>
            <person name="Zauner S."/>
            <person name="Barry K."/>
            <person name="Bell C."/>
            <person name="Bharti A.K."/>
            <person name="Crow J.A."/>
            <person name="Grimwood J."/>
            <person name="Kramer R."/>
            <person name="Lindquist E."/>
            <person name="Lucas S."/>
            <person name="Salamov A."/>
            <person name="McFadden G.I."/>
            <person name="Lane C.E."/>
            <person name="Keeling P.J."/>
            <person name="Gray M.W."/>
            <person name="Grigoriev I.V."/>
            <person name="Archibald J.M."/>
        </authorList>
    </citation>
    <scope>NUCLEOTIDE SEQUENCE</scope>
    <source>
        <strain evidence="2 4">CCMP2712</strain>
    </source>
</reference>
<gene>
    <name evidence="2" type="ORF">GUITHDRAFT_145933</name>
</gene>
<organism evidence="2">
    <name type="scientific">Guillardia theta (strain CCMP2712)</name>
    <name type="common">Cryptophyte</name>
    <dbReference type="NCBI Taxonomy" id="905079"/>
    <lineage>
        <taxon>Eukaryota</taxon>
        <taxon>Cryptophyceae</taxon>
        <taxon>Pyrenomonadales</taxon>
        <taxon>Geminigeraceae</taxon>
        <taxon>Guillardia</taxon>
    </lineage>
</organism>
<dbReference type="KEGG" id="gtt:GUITHDRAFT_145933"/>
<evidence type="ECO:0000313" key="2">
    <source>
        <dbReference type="EMBL" id="EKX36252.1"/>
    </source>
</evidence>
<dbReference type="RefSeq" id="XP_005823232.1">
    <property type="nucleotide sequence ID" value="XM_005823175.1"/>
</dbReference>
<dbReference type="GeneID" id="17292990"/>
<evidence type="ECO:0000313" key="3">
    <source>
        <dbReference type="EnsemblProtists" id="EKX36252"/>
    </source>
</evidence>
<dbReference type="HOGENOM" id="CLU_390021_0_0_1"/>
<evidence type="ECO:0000256" key="1">
    <source>
        <dbReference type="SAM" id="MobiDB-lite"/>
    </source>
</evidence>
<dbReference type="Proteomes" id="UP000011087">
    <property type="component" value="Unassembled WGS sequence"/>
</dbReference>
<evidence type="ECO:0000313" key="4">
    <source>
        <dbReference type="Proteomes" id="UP000011087"/>
    </source>
</evidence>
<accession>L1IJG9</accession>
<name>L1IJG9_GUITC</name>
<sequence>MAATFSASRKSLSKRTAPSGGATPARERKPTQRYKPVNYLKPTEAKNEKKPRQPRQLIQPIPATEPPAVLPAIQIIDPRTPVPKDNPLRTIKHPLNKKYRLPSSYKLLRKVSDDISKDITQSIKTFKFDFYNDDRYAFTIYQKMEQMKERIDNNINGPNSWTNEIYAYDLTKEQYQNLNYIHKPTLQEIKDNKYVGGKVSNDKNTYQVLKSIIDKTLSNRIDENLTWMVENHRAIILDMLVYRFNKSQSLSTFWNDLKAITRLIKICLGDEHELYYKMSMITTDFHMGIILSQEGINRLNKYEQQTFLPFGMLLDMTEEMLDTFIKAFSDNSTDAYKFHTYTIIMMSYLYTPPVRSELNNMKITHTLENLDKKTNYVYVPENGLIMYVFNKAHKGHSPIRYKVGWFNNPNDINPLAYKLSDFVRESIALYPREYYITQVNNMNAPAKSNMEKYLAAMFQGHRLGVNMFRSSFITWLHSNNASANILTDVSLKMRNSIIAQYKNYKKALLPTDIIRIKQEPRDDNEGPITIQENTPANTPANMRQAVIPQPRAPAQGYKDPRNLAYKAQQRYIQKIGKDAYNKYQHNYYEENKKEISIKKAVRRVNDLPEGKINPYDIPIFHKSSKNDIKVPIMENINIPQYSCPQSKYYAKRIVNDKEFYEQERARLRIYKSIKYNTDPEYRQKELKRARERYYKKKAEQANKQEVSI</sequence>
<dbReference type="PaxDb" id="55529-EKX36252"/>
<dbReference type="EnsemblProtists" id="EKX36252">
    <property type="protein sequence ID" value="EKX36252"/>
    <property type="gene ID" value="GUITHDRAFT_145933"/>
</dbReference>
<reference evidence="3" key="3">
    <citation type="submission" date="2015-06" db="UniProtKB">
        <authorList>
            <consortium name="EnsemblProtists"/>
        </authorList>
    </citation>
    <scope>IDENTIFICATION</scope>
</reference>
<dbReference type="EMBL" id="JH993077">
    <property type="protein sequence ID" value="EKX36252.1"/>
    <property type="molecule type" value="Genomic_DNA"/>
</dbReference>
<protein>
    <submittedName>
        <fullName evidence="2 3">Uncharacterized protein</fullName>
    </submittedName>
</protein>
<proteinExistence type="predicted"/>
<feature type="region of interest" description="Disordered" evidence="1">
    <location>
        <begin position="1"/>
        <end position="64"/>
    </location>
</feature>